<protein>
    <submittedName>
        <fullName evidence="2">Tetratricopeptide repeat-containing protein</fullName>
    </submittedName>
</protein>
<evidence type="ECO:0000256" key="1">
    <source>
        <dbReference type="SAM" id="MobiDB-lite"/>
    </source>
</evidence>
<evidence type="ECO:0000313" key="2">
    <source>
        <dbReference type="EMBL" id="SFM30707.1"/>
    </source>
</evidence>
<evidence type="ECO:0000313" key="3">
    <source>
        <dbReference type="Proteomes" id="UP000199556"/>
    </source>
</evidence>
<feature type="region of interest" description="Disordered" evidence="1">
    <location>
        <begin position="110"/>
        <end position="131"/>
    </location>
</feature>
<sequence length="131" mass="14196">MPAIARAPVEETPAAAQQPPLPAVAALTQDADRHRRAGDLDAAAASLERGLRIAPRDPRLWQRLAQVRLEQGDARQAEELARRSLGLSGANTALRIRNWEIVAQARRLQGDGEGARRALERARGLRSGETG</sequence>
<reference evidence="2 3" key="1">
    <citation type="submission" date="2016-10" db="EMBL/GenBank/DDBJ databases">
        <authorList>
            <person name="de Groot N.N."/>
        </authorList>
    </citation>
    <scope>NUCLEOTIDE SEQUENCE [LARGE SCALE GENOMIC DNA]</scope>
    <source>
        <strain evidence="2 3">DSM 4180</strain>
    </source>
</reference>
<gene>
    <name evidence="2" type="ORF">SAMN05421721_102200</name>
</gene>
<dbReference type="Pfam" id="PF14559">
    <property type="entry name" value="TPR_19"/>
    <property type="match status" value="1"/>
</dbReference>
<feature type="region of interest" description="Disordered" evidence="1">
    <location>
        <begin position="1"/>
        <end position="20"/>
    </location>
</feature>
<dbReference type="Gene3D" id="1.25.40.10">
    <property type="entry name" value="Tetratricopeptide repeat domain"/>
    <property type="match status" value="1"/>
</dbReference>
<dbReference type="InterPro" id="IPR011990">
    <property type="entry name" value="TPR-like_helical_dom_sf"/>
</dbReference>
<dbReference type="SUPFAM" id="SSF48452">
    <property type="entry name" value="TPR-like"/>
    <property type="match status" value="1"/>
</dbReference>
<name>A0A1I4PSI1_ECTMO</name>
<dbReference type="STRING" id="195064.SAMN05421721_102200"/>
<proteinExistence type="predicted"/>
<dbReference type="OrthoDB" id="6196966at2"/>
<organism evidence="2 3">
    <name type="scientific">Ectothiorhodospira mobilis</name>
    <dbReference type="NCBI Taxonomy" id="195064"/>
    <lineage>
        <taxon>Bacteria</taxon>
        <taxon>Pseudomonadati</taxon>
        <taxon>Pseudomonadota</taxon>
        <taxon>Gammaproteobacteria</taxon>
        <taxon>Chromatiales</taxon>
        <taxon>Ectothiorhodospiraceae</taxon>
        <taxon>Ectothiorhodospira</taxon>
    </lineage>
</organism>
<feature type="compositionally biased region" description="Basic and acidic residues" evidence="1">
    <location>
        <begin position="110"/>
        <end position="123"/>
    </location>
</feature>
<dbReference type="Proteomes" id="UP000199556">
    <property type="component" value="Unassembled WGS sequence"/>
</dbReference>
<feature type="compositionally biased region" description="Low complexity" evidence="1">
    <location>
        <begin position="10"/>
        <end position="20"/>
    </location>
</feature>
<dbReference type="AlphaFoldDB" id="A0A1I4PSI1"/>
<dbReference type="EMBL" id="FOUO01000002">
    <property type="protein sequence ID" value="SFM30707.1"/>
    <property type="molecule type" value="Genomic_DNA"/>
</dbReference>
<accession>A0A1I4PSI1</accession>
<keyword evidence="3" id="KW-1185">Reference proteome</keyword>